<dbReference type="GO" id="GO:0005737">
    <property type="term" value="C:cytoplasm"/>
    <property type="evidence" value="ECO:0007669"/>
    <property type="project" value="UniProtKB-SubCell"/>
</dbReference>
<protein>
    <recommendedName>
        <fullName evidence="8">Phosphoribosylformylglycinamidine synthase subunit PurQ</fullName>
        <shortName evidence="8">FGAM synthase</shortName>
        <ecNumber evidence="8">6.3.5.3</ecNumber>
    </recommendedName>
    <alternativeName>
        <fullName evidence="8">Formylglycinamide ribonucleotide amidotransferase subunit I</fullName>
        <shortName evidence="8">FGAR amidotransferase I</shortName>
        <shortName evidence="8">FGAR-AT I</shortName>
    </alternativeName>
    <alternativeName>
        <fullName evidence="8">Glutaminase PurQ</fullName>
        <ecNumber evidence="8">3.5.1.2</ecNumber>
    </alternativeName>
    <alternativeName>
        <fullName evidence="8">Phosphoribosylformylglycinamidine synthase subunit I</fullName>
    </alternativeName>
</protein>
<keyword evidence="10" id="KW-1185">Reference proteome</keyword>
<keyword evidence="1 8" id="KW-0963">Cytoplasm</keyword>
<dbReference type="PANTHER" id="PTHR47552">
    <property type="entry name" value="PHOSPHORIBOSYLFORMYLGLYCINAMIDINE SYNTHASE SUBUNIT PURQ"/>
    <property type="match status" value="1"/>
</dbReference>
<dbReference type="HAMAP" id="MF_00421">
    <property type="entry name" value="PurQ"/>
    <property type="match status" value="1"/>
</dbReference>
<dbReference type="InterPro" id="IPR029062">
    <property type="entry name" value="Class_I_gatase-like"/>
</dbReference>
<comment type="subcellular location">
    <subcellularLocation>
        <location evidence="8">Cytoplasm</location>
    </subcellularLocation>
</comment>
<evidence type="ECO:0000256" key="3">
    <source>
        <dbReference type="ARBA" id="ARBA00022741"/>
    </source>
</evidence>
<evidence type="ECO:0000313" key="10">
    <source>
        <dbReference type="Proteomes" id="UP000241808"/>
    </source>
</evidence>
<dbReference type="NCBIfam" id="NF002957">
    <property type="entry name" value="PRK03619.1"/>
    <property type="match status" value="1"/>
</dbReference>
<sequence>MKAAVIVFPGSNRERDIAYALELTSGQKPALVWHGDRDLPAGTDLVVLPGGFSYGDYLRCGAIAARATVMDAVRAHAARGGLVLGVCNGFQILCEAGLLPGVLMRNAQLKFIARNVHLKVERSDTPFTRRYNAGAVIEVPVAHGEGNFIADAETVAKLEGEGRVVFRYCDAAGQVTAGANINGATNAIAGIVSENRRVLGMMPHPENHVDPAIGPTDGRGLFESLAEALQTA</sequence>
<feature type="active site" evidence="8">
    <location>
        <position position="204"/>
    </location>
</feature>
<proteinExistence type="inferred from homology"/>
<dbReference type="UniPathway" id="UPA00074">
    <property type="reaction ID" value="UER00128"/>
</dbReference>
<dbReference type="SUPFAM" id="SSF52317">
    <property type="entry name" value="Class I glutamine amidotransferase-like"/>
    <property type="match status" value="1"/>
</dbReference>
<dbReference type="Gene3D" id="3.40.50.880">
    <property type="match status" value="1"/>
</dbReference>
<keyword evidence="3 8" id="KW-0547">Nucleotide-binding</keyword>
<dbReference type="InterPro" id="IPR010075">
    <property type="entry name" value="PRibForGlyAmidine_synth_PurQ"/>
</dbReference>
<evidence type="ECO:0000256" key="4">
    <source>
        <dbReference type="ARBA" id="ARBA00022755"/>
    </source>
</evidence>
<dbReference type="EC" id="3.5.1.2" evidence="8"/>
<organism evidence="9 10">
    <name type="scientific">Phreatobacter oligotrophus</name>
    <dbReference type="NCBI Taxonomy" id="1122261"/>
    <lineage>
        <taxon>Bacteria</taxon>
        <taxon>Pseudomonadati</taxon>
        <taxon>Pseudomonadota</taxon>
        <taxon>Alphaproteobacteria</taxon>
        <taxon>Hyphomicrobiales</taxon>
        <taxon>Phreatobacteraceae</taxon>
        <taxon>Phreatobacter</taxon>
    </lineage>
</organism>
<dbReference type="PROSITE" id="PS51273">
    <property type="entry name" value="GATASE_TYPE_1"/>
    <property type="match status" value="1"/>
</dbReference>
<dbReference type="AlphaFoldDB" id="A0A2T4YZ87"/>
<keyword evidence="6 8" id="KW-0067">ATP-binding</keyword>
<evidence type="ECO:0000256" key="7">
    <source>
        <dbReference type="ARBA" id="ARBA00022962"/>
    </source>
</evidence>
<dbReference type="Pfam" id="PF13507">
    <property type="entry name" value="GATase_5"/>
    <property type="match status" value="1"/>
</dbReference>
<dbReference type="RefSeq" id="WP_108178682.1">
    <property type="nucleotide sequence ID" value="NZ_PZZL01000008.1"/>
</dbReference>
<comment type="function">
    <text evidence="8">Part of the phosphoribosylformylglycinamidine synthase complex involved in the purines biosynthetic pathway. Catalyzes the ATP-dependent conversion of formylglycinamide ribonucleotide (FGAR) and glutamine to yield formylglycinamidine ribonucleotide (FGAM) and glutamate. The FGAM synthase complex is composed of three subunits. PurQ produces an ammonia molecule by converting glutamine to glutamate. PurL transfers the ammonia molecule to FGAR to form FGAM in an ATP-dependent manner. PurS interacts with PurQ and PurL and is thought to assist in the transfer of the ammonia molecule from PurQ to PurL.</text>
</comment>
<accession>A0A2T4YZ87</accession>
<evidence type="ECO:0000313" key="9">
    <source>
        <dbReference type="EMBL" id="PTM52298.1"/>
    </source>
</evidence>
<keyword evidence="4 8" id="KW-0658">Purine biosynthesis</keyword>
<comment type="catalytic activity">
    <reaction evidence="8">
        <text>L-glutamine + H2O = L-glutamate + NH4(+)</text>
        <dbReference type="Rhea" id="RHEA:15889"/>
        <dbReference type="ChEBI" id="CHEBI:15377"/>
        <dbReference type="ChEBI" id="CHEBI:28938"/>
        <dbReference type="ChEBI" id="CHEBI:29985"/>
        <dbReference type="ChEBI" id="CHEBI:58359"/>
        <dbReference type="EC" id="3.5.1.2"/>
    </reaction>
</comment>
<dbReference type="GO" id="GO:0006189">
    <property type="term" value="P:'de novo' IMP biosynthetic process"/>
    <property type="evidence" value="ECO:0007669"/>
    <property type="project" value="UniProtKB-UniRule"/>
</dbReference>
<dbReference type="PIRSF" id="PIRSF001586">
    <property type="entry name" value="FGAM_synth_I"/>
    <property type="match status" value="1"/>
</dbReference>
<dbReference type="EMBL" id="PZZL01000008">
    <property type="protein sequence ID" value="PTM52298.1"/>
    <property type="molecule type" value="Genomic_DNA"/>
</dbReference>
<name>A0A2T4YZ87_9HYPH</name>
<dbReference type="GO" id="GO:0005524">
    <property type="term" value="F:ATP binding"/>
    <property type="evidence" value="ECO:0007669"/>
    <property type="project" value="UniProtKB-KW"/>
</dbReference>
<evidence type="ECO:0000256" key="6">
    <source>
        <dbReference type="ARBA" id="ARBA00022840"/>
    </source>
</evidence>
<reference evidence="9 10" key="1">
    <citation type="submission" date="2018-04" db="EMBL/GenBank/DDBJ databases">
        <title>Genomic Encyclopedia of Archaeal and Bacterial Type Strains, Phase II (KMG-II): from individual species to whole genera.</title>
        <authorList>
            <person name="Goeker M."/>
        </authorList>
    </citation>
    <scope>NUCLEOTIDE SEQUENCE [LARGE SCALE GENOMIC DNA]</scope>
    <source>
        <strain evidence="9 10">DSM 25521</strain>
    </source>
</reference>
<comment type="subunit">
    <text evidence="8">Part of the FGAM synthase complex composed of 1 PurL, 1 PurQ and 2 PurS subunits.</text>
</comment>
<comment type="caution">
    <text evidence="9">The sequence shown here is derived from an EMBL/GenBank/DDBJ whole genome shotgun (WGS) entry which is preliminary data.</text>
</comment>
<keyword evidence="2 8" id="KW-0436">Ligase</keyword>
<keyword evidence="7 8" id="KW-0315">Glutamine amidotransferase</keyword>
<dbReference type="SMART" id="SM01211">
    <property type="entry name" value="GATase_5"/>
    <property type="match status" value="1"/>
</dbReference>
<dbReference type="PANTHER" id="PTHR47552:SF1">
    <property type="entry name" value="PHOSPHORIBOSYLFORMYLGLYCINAMIDINE SYNTHASE SUBUNIT PURQ"/>
    <property type="match status" value="1"/>
</dbReference>
<evidence type="ECO:0000256" key="1">
    <source>
        <dbReference type="ARBA" id="ARBA00022490"/>
    </source>
</evidence>
<evidence type="ECO:0000256" key="2">
    <source>
        <dbReference type="ARBA" id="ARBA00022598"/>
    </source>
</evidence>
<dbReference type="GO" id="GO:0004359">
    <property type="term" value="F:glutaminase activity"/>
    <property type="evidence" value="ECO:0007669"/>
    <property type="project" value="UniProtKB-EC"/>
</dbReference>
<evidence type="ECO:0000256" key="5">
    <source>
        <dbReference type="ARBA" id="ARBA00022801"/>
    </source>
</evidence>
<gene>
    <name evidence="8" type="primary">purQ</name>
    <name evidence="9" type="ORF">C8P69_10898</name>
</gene>
<dbReference type="NCBIfam" id="TIGR01737">
    <property type="entry name" value="FGAM_synth_I"/>
    <property type="match status" value="1"/>
</dbReference>
<dbReference type="CDD" id="cd01740">
    <property type="entry name" value="GATase1_FGAR_AT"/>
    <property type="match status" value="1"/>
</dbReference>
<dbReference type="Proteomes" id="UP000241808">
    <property type="component" value="Unassembled WGS sequence"/>
</dbReference>
<feature type="active site" description="Nucleophile" evidence="8">
    <location>
        <position position="87"/>
    </location>
</feature>
<comment type="pathway">
    <text evidence="8">Purine metabolism; IMP biosynthesis via de novo pathway; 5-amino-1-(5-phospho-D-ribosyl)imidazole from N(2)-formyl-N(1)-(5-phospho-D-ribosyl)glycinamide: step 1/2.</text>
</comment>
<feature type="active site" evidence="8">
    <location>
        <position position="206"/>
    </location>
</feature>
<dbReference type="EC" id="6.3.5.3" evidence="8"/>
<dbReference type="GO" id="GO:0004642">
    <property type="term" value="F:phosphoribosylformylglycinamidine synthase activity"/>
    <property type="evidence" value="ECO:0007669"/>
    <property type="project" value="UniProtKB-UniRule"/>
</dbReference>
<dbReference type="OrthoDB" id="9804441at2"/>
<keyword evidence="5 8" id="KW-0378">Hydrolase</keyword>
<evidence type="ECO:0000256" key="8">
    <source>
        <dbReference type="HAMAP-Rule" id="MF_00421"/>
    </source>
</evidence>
<comment type="catalytic activity">
    <reaction evidence="8">
        <text>N(2)-formyl-N(1)-(5-phospho-beta-D-ribosyl)glycinamide + L-glutamine + ATP + H2O = 2-formamido-N(1)-(5-O-phospho-beta-D-ribosyl)acetamidine + L-glutamate + ADP + phosphate + H(+)</text>
        <dbReference type="Rhea" id="RHEA:17129"/>
        <dbReference type="ChEBI" id="CHEBI:15377"/>
        <dbReference type="ChEBI" id="CHEBI:15378"/>
        <dbReference type="ChEBI" id="CHEBI:29985"/>
        <dbReference type="ChEBI" id="CHEBI:30616"/>
        <dbReference type="ChEBI" id="CHEBI:43474"/>
        <dbReference type="ChEBI" id="CHEBI:58359"/>
        <dbReference type="ChEBI" id="CHEBI:147286"/>
        <dbReference type="ChEBI" id="CHEBI:147287"/>
        <dbReference type="ChEBI" id="CHEBI:456216"/>
        <dbReference type="EC" id="6.3.5.3"/>
    </reaction>
</comment>